<dbReference type="InterPro" id="IPR008993">
    <property type="entry name" value="TIMP-like_OB-fold"/>
</dbReference>
<name>A0AAV5UPC3_9BILA</name>
<accession>A0AAV5UPC3</accession>
<evidence type="ECO:0000313" key="3">
    <source>
        <dbReference type="Proteomes" id="UP001432322"/>
    </source>
</evidence>
<dbReference type="Gene3D" id="2.40.50.120">
    <property type="match status" value="1"/>
</dbReference>
<evidence type="ECO:0008006" key="4">
    <source>
        <dbReference type="Google" id="ProtNLM"/>
    </source>
</evidence>
<protein>
    <recommendedName>
        <fullName evidence="4">NTR domain-containing protein</fullName>
    </recommendedName>
</protein>
<reference evidence="2" key="1">
    <citation type="submission" date="2023-10" db="EMBL/GenBank/DDBJ databases">
        <title>Genome assembly of Pristionchus species.</title>
        <authorList>
            <person name="Yoshida K."/>
            <person name="Sommer R.J."/>
        </authorList>
    </citation>
    <scope>NUCLEOTIDE SEQUENCE</scope>
    <source>
        <strain evidence="2">RS5133</strain>
    </source>
</reference>
<dbReference type="EMBL" id="BTSY01000001">
    <property type="protein sequence ID" value="GMT08884.1"/>
    <property type="molecule type" value="Genomic_DNA"/>
</dbReference>
<keyword evidence="3" id="KW-1185">Reference proteome</keyword>
<feature type="non-terminal residue" evidence="2">
    <location>
        <position position="1"/>
    </location>
</feature>
<gene>
    <name evidence="2" type="ORF">PFISCL1PPCAC_181</name>
</gene>
<feature type="chain" id="PRO_5043977839" description="NTR domain-containing protein" evidence="1">
    <location>
        <begin position="26"/>
        <end position="95"/>
    </location>
</feature>
<evidence type="ECO:0000256" key="1">
    <source>
        <dbReference type="SAM" id="SignalP"/>
    </source>
</evidence>
<feature type="signal peptide" evidence="1">
    <location>
        <begin position="1"/>
        <end position="25"/>
    </location>
</feature>
<keyword evidence="1" id="KW-0732">Signal</keyword>
<organism evidence="2 3">
    <name type="scientific">Pristionchus fissidentatus</name>
    <dbReference type="NCBI Taxonomy" id="1538716"/>
    <lineage>
        <taxon>Eukaryota</taxon>
        <taxon>Metazoa</taxon>
        <taxon>Ecdysozoa</taxon>
        <taxon>Nematoda</taxon>
        <taxon>Chromadorea</taxon>
        <taxon>Rhabditida</taxon>
        <taxon>Rhabditina</taxon>
        <taxon>Diplogasteromorpha</taxon>
        <taxon>Diplogasteroidea</taxon>
        <taxon>Neodiplogasteridae</taxon>
        <taxon>Pristionchus</taxon>
    </lineage>
</organism>
<dbReference type="SUPFAM" id="SSF50242">
    <property type="entry name" value="TIMP-like"/>
    <property type="match status" value="1"/>
</dbReference>
<comment type="caution">
    <text evidence="2">The sequence shown here is derived from an EMBL/GenBank/DDBJ whole genome shotgun (WGS) entry which is preliminary data.</text>
</comment>
<dbReference type="AlphaFoldDB" id="A0AAV5UPC3"/>
<evidence type="ECO:0000313" key="2">
    <source>
        <dbReference type="EMBL" id="GMT08884.1"/>
    </source>
</evidence>
<sequence>VFTDTMIGSNLAWILLLSIISVSGACTCRDAGPEAAWCRAEFVSKVRIDSVYELKRDNHTYEFLYTVKHLSTLKKPMGISFLADEIRLPMTQCAE</sequence>
<dbReference type="Proteomes" id="UP001432322">
    <property type="component" value="Unassembled WGS sequence"/>
</dbReference>
<proteinExistence type="predicted"/>